<dbReference type="Proteomes" id="UP000640930">
    <property type="component" value="Unassembled WGS sequence"/>
</dbReference>
<organism evidence="1 2">
    <name type="scientific">Ureibacillus galli</name>
    <dbReference type="NCBI Taxonomy" id="2762222"/>
    <lineage>
        <taxon>Bacteria</taxon>
        <taxon>Bacillati</taxon>
        <taxon>Bacillota</taxon>
        <taxon>Bacilli</taxon>
        <taxon>Bacillales</taxon>
        <taxon>Caryophanaceae</taxon>
        <taxon>Ureibacillus</taxon>
    </lineage>
</organism>
<comment type="caution">
    <text evidence="1">The sequence shown here is derived from an EMBL/GenBank/DDBJ whole genome shotgun (WGS) entry which is preliminary data.</text>
</comment>
<dbReference type="RefSeq" id="WP_191706546.1">
    <property type="nucleotide sequence ID" value="NZ_JACSQA010000004.1"/>
</dbReference>
<reference evidence="1 2" key="1">
    <citation type="submission" date="2020-08" db="EMBL/GenBank/DDBJ databases">
        <title>A Genomic Blueprint of the Chicken Gut Microbiome.</title>
        <authorList>
            <person name="Gilroy R."/>
            <person name="Ravi A."/>
            <person name="Getino M."/>
            <person name="Pursley I."/>
            <person name="Horton D.L."/>
            <person name="Alikhan N.-F."/>
            <person name="Baker D."/>
            <person name="Gharbi K."/>
            <person name="Hall N."/>
            <person name="Watson M."/>
            <person name="Adriaenssens E.M."/>
            <person name="Foster-Nyarko E."/>
            <person name="Jarju S."/>
            <person name="Secka A."/>
            <person name="Antonio M."/>
            <person name="Oren A."/>
            <person name="Chaudhuri R."/>
            <person name="La Ragione R.M."/>
            <person name="Hildebrand F."/>
            <person name="Pallen M.J."/>
        </authorList>
    </citation>
    <scope>NUCLEOTIDE SEQUENCE [LARGE SCALE GENOMIC DNA]</scope>
    <source>
        <strain evidence="1 2">Re31</strain>
    </source>
</reference>
<evidence type="ECO:0000313" key="1">
    <source>
        <dbReference type="EMBL" id="MBD8026033.1"/>
    </source>
</evidence>
<gene>
    <name evidence="1" type="ORF">H9636_05115</name>
</gene>
<accession>A0ABR8X9N5</accession>
<name>A0ABR8X9N5_9BACL</name>
<protein>
    <submittedName>
        <fullName evidence="1">Uncharacterized protein</fullName>
    </submittedName>
</protein>
<sequence>MKFQQTDFTEELMEKIKNTELALKGYTESLLKEYKPTFAKKGFVFDAGFHQEGNDPFMPGYSSSVSIAIAEKNKELIDIHTIKIWECERTFLGMPISKKIPGSNIIGELLDEPLEEVKEELKGYILDEFLND</sequence>
<proteinExistence type="predicted"/>
<dbReference type="EMBL" id="JACSQA010000004">
    <property type="protein sequence ID" value="MBD8026033.1"/>
    <property type="molecule type" value="Genomic_DNA"/>
</dbReference>
<evidence type="ECO:0000313" key="2">
    <source>
        <dbReference type="Proteomes" id="UP000640930"/>
    </source>
</evidence>
<keyword evidence="2" id="KW-1185">Reference proteome</keyword>